<proteinExistence type="predicted"/>
<dbReference type="EMBL" id="QUAL01000128">
    <property type="protein sequence ID" value="RIQ23080.1"/>
    <property type="molecule type" value="Genomic_DNA"/>
</dbReference>
<sequence>MPGCASRPGVACADGPRPPRPPARRGRGLRRRRPRGDHRAQGARPPAAGRSTRRRPRGRRHRAARGRRPLPRLARRPSRLDGSGAR</sequence>
<evidence type="ECO:0000256" key="1">
    <source>
        <dbReference type="SAM" id="MobiDB-lite"/>
    </source>
</evidence>
<reference evidence="2 3" key="1">
    <citation type="submission" date="2018-09" db="EMBL/GenBank/DDBJ databases">
        <title>Isolation, diversity and antifungal activity of actinobacteria from wheat.</title>
        <authorList>
            <person name="Han C."/>
        </authorList>
    </citation>
    <scope>NUCLEOTIDE SEQUENCE [LARGE SCALE GENOMIC DNA]</scope>
    <source>
        <strain evidence="2 3">NEAU-YY265</strain>
    </source>
</reference>
<feature type="compositionally biased region" description="Basic residues" evidence="1">
    <location>
        <begin position="51"/>
        <end position="77"/>
    </location>
</feature>
<comment type="caution">
    <text evidence="2">The sequence shown here is derived from an EMBL/GenBank/DDBJ whole genome shotgun (WGS) entry which is preliminary data.</text>
</comment>
<name>A0A418KR71_9ACTN</name>
<gene>
    <name evidence="2" type="ORF">DY240_13060</name>
</gene>
<accession>A0A418KR71</accession>
<feature type="compositionally biased region" description="Basic residues" evidence="1">
    <location>
        <begin position="22"/>
        <end position="36"/>
    </location>
</feature>
<feature type="region of interest" description="Disordered" evidence="1">
    <location>
        <begin position="1"/>
        <end position="86"/>
    </location>
</feature>
<keyword evidence="3" id="KW-1185">Reference proteome</keyword>
<dbReference type="Proteomes" id="UP000284057">
    <property type="component" value="Unassembled WGS sequence"/>
</dbReference>
<evidence type="ECO:0000313" key="2">
    <source>
        <dbReference type="EMBL" id="RIQ23080.1"/>
    </source>
</evidence>
<protein>
    <submittedName>
        <fullName evidence="2">Uncharacterized protein</fullName>
    </submittedName>
</protein>
<organism evidence="2 3">
    <name type="scientific">Jiangella rhizosphaerae</name>
    <dbReference type="NCBI Taxonomy" id="2293569"/>
    <lineage>
        <taxon>Bacteria</taxon>
        <taxon>Bacillati</taxon>
        <taxon>Actinomycetota</taxon>
        <taxon>Actinomycetes</taxon>
        <taxon>Jiangellales</taxon>
        <taxon>Jiangellaceae</taxon>
        <taxon>Jiangella</taxon>
    </lineage>
</organism>
<dbReference type="AlphaFoldDB" id="A0A418KR71"/>
<evidence type="ECO:0000313" key="3">
    <source>
        <dbReference type="Proteomes" id="UP000284057"/>
    </source>
</evidence>